<keyword evidence="9" id="KW-0539">Nucleus</keyword>
<comment type="subunit">
    <text evidence="4">Interacts with RBPJ/RBPSUH.</text>
</comment>
<dbReference type="GeneID" id="6755732"/>
<feature type="compositionally biased region" description="Basic and acidic residues" evidence="12">
    <location>
        <begin position="69"/>
        <end position="86"/>
    </location>
</feature>
<dbReference type="GO" id="GO:0007219">
    <property type="term" value="P:Notch signaling pathway"/>
    <property type="evidence" value="ECO:0007669"/>
    <property type="project" value="UniProtKB-KW"/>
</dbReference>
<evidence type="ECO:0000313" key="14">
    <source>
        <dbReference type="Proteomes" id="UP000009022"/>
    </source>
</evidence>
<keyword evidence="7" id="KW-0524">Neurogenesis</keyword>
<feature type="region of interest" description="Disordered" evidence="12">
    <location>
        <begin position="60"/>
        <end position="93"/>
    </location>
</feature>
<dbReference type="GO" id="GO:0005634">
    <property type="term" value="C:nucleus"/>
    <property type="evidence" value="ECO:0000318"/>
    <property type="project" value="GO_Central"/>
</dbReference>
<dbReference type="RefSeq" id="XP_002114203.1">
    <property type="nucleotide sequence ID" value="XM_002114167.1"/>
</dbReference>
<evidence type="ECO:0000256" key="5">
    <source>
        <dbReference type="ARBA" id="ARBA00014447"/>
    </source>
</evidence>
<organism evidence="13 14">
    <name type="scientific">Trichoplax adhaerens</name>
    <name type="common">Trichoplax reptans</name>
    <dbReference type="NCBI Taxonomy" id="10228"/>
    <lineage>
        <taxon>Eukaryota</taxon>
        <taxon>Metazoa</taxon>
        <taxon>Placozoa</taxon>
        <taxon>Uniplacotomia</taxon>
        <taxon>Trichoplacea</taxon>
        <taxon>Trichoplacidae</taxon>
        <taxon>Trichoplax</taxon>
    </lineage>
</organism>
<dbReference type="MINT" id="B3S297"/>
<dbReference type="GO" id="GO:0015631">
    <property type="term" value="F:tubulin binding"/>
    <property type="evidence" value="ECO:0000318"/>
    <property type="project" value="GO_Central"/>
</dbReference>
<name>B3S297_TRIAD</name>
<dbReference type="GO" id="GO:0007399">
    <property type="term" value="P:nervous system development"/>
    <property type="evidence" value="ECO:0007669"/>
    <property type="project" value="UniProtKB-KW"/>
</dbReference>
<dbReference type="GO" id="GO:0051168">
    <property type="term" value="P:nuclear export"/>
    <property type="evidence" value="ECO:0000318"/>
    <property type="project" value="GO_Central"/>
</dbReference>
<feature type="region of interest" description="Disordered" evidence="12">
    <location>
        <begin position="117"/>
        <end position="195"/>
    </location>
</feature>
<dbReference type="CTD" id="6755732"/>
<evidence type="ECO:0000256" key="3">
    <source>
        <dbReference type="ARBA" id="ARBA00010906"/>
    </source>
</evidence>
<feature type="compositionally biased region" description="Polar residues" evidence="12">
    <location>
        <begin position="172"/>
        <end position="189"/>
    </location>
</feature>
<comment type="subcellular location">
    <subcellularLocation>
        <location evidence="2">Cytoplasm</location>
    </subcellularLocation>
    <subcellularLocation>
        <location evidence="1">Nucleus</location>
    </subcellularLocation>
</comment>
<dbReference type="InParanoid" id="B3S297"/>
<evidence type="ECO:0000256" key="9">
    <source>
        <dbReference type="ARBA" id="ARBA00023242"/>
    </source>
</evidence>
<evidence type="ECO:0000256" key="10">
    <source>
        <dbReference type="ARBA" id="ARBA00024957"/>
    </source>
</evidence>
<keyword evidence="14" id="KW-1185">Reference proteome</keyword>
<protein>
    <recommendedName>
        <fullName evidence="5">RBPJ-interacting and tubulin-associated protein 1</fullName>
    </recommendedName>
    <alternativeName>
        <fullName evidence="11">RBPJ-interacting and tubulin-associated protein</fullName>
    </alternativeName>
</protein>
<dbReference type="Proteomes" id="UP000009022">
    <property type="component" value="Unassembled WGS sequence"/>
</dbReference>
<proteinExistence type="inferred from homology"/>
<evidence type="ECO:0000256" key="11">
    <source>
        <dbReference type="ARBA" id="ARBA00031318"/>
    </source>
</evidence>
<comment type="similarity">
    <text evidence="3">Belongs to the RITA family.</text>
</comment>
<keyword evidence="8" id="KW-0914">Notch signaling pathway</keyword>
<dbReference type="PANTHER" id="PTHR34917">
    <property type="entry name" value="RBPJ-INTERACTING AND TUBULIN-ASSOCIATED PROTEIN 1"/>
    <property type="match status" value="1"/>
</dbReference>
<evidence type="ECO:0000256" key="4">
    <source>
        <dbReference type="ARBA" id="ARBA00011667"/>
    </source>
</evidence>
<feature type="compositionally biased region" description="Basic and acidic residues" evidence="12">
    <location>
        <begin position="147"/>
        <end position="159"/>
    </location>
</feature>
<dbReference type="EMBL" id="DS985247">
    <property type="protein sequence ID" value="EDV23293.1"/>
    <property type="molecule type" value="Genomic_DNA"/>
</dbReference>
<evidence type="ECO:0000256" key="8">
    <source>
        <dbReference type="ARBA" id="ARBA00022976"/>
    </source>
</evidence>
<gene>
    <name evidence="13" type="ORF">TRIADDRAFT_58426</name>
</gene>
<dbReference type="PhylomeDB" id="B3S297"/>
<dbReference type="KEGG" id="tad:TRIADDRAFT_58426"/>
<dbReference type="Pfam" id="PF17066">
    <property type="entry name" value="RITA"/>
    <property type="match status" value="1"/>
</dbReference>
<dbReference type="GO" id="GO:0005737">
    <property type="term" value="C:cytoplasm"/>
    <property type="evidence" value="ECO:0000318"/>
    <property type="project" value="GO_Central"/>
</dbReference>
<accession>B3S297</accession>
<dbReference type="GO" id="GO:0045746">
    <property type="term" value="P:negative regulation of Notch signaling pathway"/>
    <property type="evidence" value="ECO:0000318"/>
    <property type="project" value="GO_Central"/>
</dbReference>
<dbReference type="PANTHER" id="PTHR34917:SF1">
    <property type="entry name" value="RBPJ-INTERACTING AND TUBULIN-ASSOCIATED PROTEIN 1"/>
    <property type="match status" value="1"/>
</dbReference>
<evidence type="ECO:0000313" key="13">
    <source>
        <dbReference type="EMBL" id="EDV23293.1"/>
    </source>
</evidence>
<dbReference type="FunCoup" id="B3S297">
    <property type="interactions" value="36"/>
</dbReference>
<keyword evidence="6" id="KW-0963">Cytoplasm</keyword>
<dbReference type="IntAct" id="B3S297">
    <property type="interactions" value="1"/>
</dbReference>
<dbReference type="AlphaFoldDB" id="B3S297"/>
<evidence type="ECO:0000256" key="1">
    <source>
        <dbReference type="ARBA" id="ARBA00004123"/>
    </source>
</evidence>
<reference evidence="13 14" key="1">
    <citation type="journal article" date="2008" name="Nature">
        <title>The Trichoplax genome and the nature of placozoans.</title>
        <authorList>
            <person name="Srivastava M."/>
            <person name="Begovic E."/>
            <person name="Chapman J."/>
            <person name="Putnam N.H."/>
            <person name="Hellsten U."/>
            <person name="Kawashima T."/>
            <person name="Kuo A."/>
            <person name="Mitros T."/>
            <person name="Salamov A."/>
            <person name="Carpenter M.L."/>
            <person name="Signorovitch A.Y."/>
            <person name="Moreno M.A."/>
            <person name="Kamm K."/>
            <person name="Grimwood J."/>
            <person name="Schmutz J."/>
            <person name="Shapiro H."/>
            <person name="Grigoriev I.V."/>
            <person name="Buss L.W."/>
            <person name="Schierwater B."/>
            <person name="Dellaporta S.L."/>
            <person name="Rokhsar D.S."/>
        </authorList>
    </citation>
    <scope>NUCLEOTIDE SEQUENCE [LARGE SCALE GENOMIC DNA]</scope>
    <source>
        <strain evidence="13 14">Grell-BS-1999</strain>
    </source>
</reference>
<feature type="compositionally biased region" description="Low complexity" evidence="12">
    <location>
        <begin position="160"/>
        <end position="171"/>
    </location>
</feature>
<dbReference type="InterPro" id="IPR031418">
    <property type="entry name" value="RITA1"/>
</dbReference>
<sequence>MSDSIARRSGNNKRRNIYKSRSSYVDESLFDSANKSVSFHEVKFDPPWIKNNSNRELAANSLAWNKGKAGNDKKSDRERVRPDSRNLKRPYRKQVFKSSFTDDSLFGDPLIAQEQSMRELPPWGKKEKGKYMKPLLWDPDPSNIRIEGSRSSRDARRPDSVSGSFSYSRSSTRTATYGVSSARRPQSATVRPPWR</sequence>
<evidence type="ECO:0000256" key="7">
    <source>
        <dbReference type="ARBA" id="ARBA00022902"/>
    </source>
</evidence>
<evidence type="ECO:0000256" key="12">
    <source>
        <dbReference type="SAM" id="MobiDB-lite"/>
    </source>
</evidence>
<dbReference type="HOGENOM" id="CLU_1398023_0_0_1"/>
<evidence type="ECO:0000256" key="2">
    <source>
        <dbReference type="ARBA" id="ARBA00004496"/>
    </source>
</evidence>
<comment type="function">
    <text evidence="10">Tubulin-binding protein that acts as a negative regulator of Notch signaling pathway. Shuttles between the cytoplasm and the nucleus and mediates the nuclear export of RBPJ/RBPSUH, thereby preventing the interaction between RBPJ/RBPSUH and NICD product of Notch proteins (Notch intracellular domain), leading to down-regulate Notch-mediated transcription. May play a role in neurogenesis.</text>
</comment>
<evidence type="ECO:0000256" key="6">
    <source>
        <dbReference type="ARBA" id="ARBA00022490"/>
    </source>
</evidence>